<dbReference type="InterPro" id="IPR013022">
    <property type="entry name" value="Xyl_isomerase-like_TIM-brl"/>
</dbReference>
<dbReference type="InterPro" id="IPR019546">
    <property type="entry name" value="TAT_signal_bac_arc"/>
</dbReference>
<dbReference type="PROSITE" id="PS51318">
    <property type="entry name" value="TAT"/>
    <property type="match status" value="1"/>
</dbReference>
<organism evidence="2 3">
    <name type="scientific">Hufsiella ginkgonis</name>
    <dbReference type="NCBI Taxonomy" id="2695274"/>
    <lineage>
        <taxon>Bacteria</taxon>
        <taxon>Pseudomonadati</taxon>
        <taxon>Bacteroidota</taxon>
        <taxon>Sphingobacteriia</taxon>
        <taxon>Sphingobacteriales</taxon>
        <taxon>Sphingobacteriaceae</taxon>
        <taxon>Hufsiella</taxon>
    </lineage>
</organism>
<gene>
    <name evidence="2" type="ORF">GS398_07260</name>
</gene>
<dbReference type="PANTHER" id="PTHR12110:SF41">
    <property type="entry name" value="INOSOSE DEHYDRATASE"/>
    <property type="match status" value="1"/>
</dbReference>
<evidence type="ECO:0000259" key="1">
    <source>
        <dbReference type="Pfam" id="PF01261"/>
    </source>
</evidence>
<sequence length="291" mass="32200">MTTRRDFLKQAGIASASALVLPQLAFRADKAVGLQLYSLREYIGKDVKGVLAKVAAAGYREVETYGYSAKGGFWGLPAKEFAKVLKDNGLKSPSGHYDMGPYLASNGTDDSTIKAYIEAAHILGSPYVTIPWFGGELTKSADGFKKAAAMFSKAAELCKKSGLQMAYHNHDFEFKQFGDVNGYDILLKETDASLLKMEADLYWVVRAGKDPLALFSANPGRYVMWHIKDMDKTNNSRNTEVGNGQVDFKKIFAHAKHAGVKHFFVEQENFTDIDPYVSITKSAQYVKKSLF</sequence>
<keyword evidence="3" id="KW-1185">Reference proteome</keyword>
<comment type="caution">
    <text evidence="2">The sequence shown here is derived from an EMBL/GenBank/DDBJ whole genome shotgun (WGS) entry which is preliminary data.</text>
</comment>
<dbReference type="EMBL" id="WVHS01000002">
    <property type="protein sequence ID" value="MXV15092.1"/>
    <property type="molecule type" value="Genomic_DNA"/>
</dbReference>
<reference evidence="2 3" key="1">
    <citation type="submission" date="2019-11" db="EMBL/GenBank/DDBJ databases">
        <title>Pedobacter sp. HMF7056 Genome sequencing and assembly.</title>
        <authorList>
            <person name="Kang H."/>
            <person name="Kim H."/>
            <person name="Joh K."/>
        </authorList>
    </citation>
    <scope>NUCLEOTIDE SEQUENCE [LARGE SCALE GENOMIC DNA]</scope>
    <source>
        <strain evidence="2 3">HMF7056</strain>
    </source>
</reference>
<accession>A0A7K1XVT3</accession>
<dbReference type="InterPro" id="IPR036237">
    <property type="entry name" value="Xyl_isomerase-like_sf"/>
</dbReference>
<dbReference type="Pfam" id="PF01261">
    <property type="entry name" value="AP_endonuc_2"/>
    <property type="match status" value="1"/>
</dbReference>
<dbReference type="SUPFAM" id="SSF51658">
    <property type="entry name" value="Xylose isomerase-like"/>
    <property type="match status" value="1"/>
</dbReference>
<dbReference type="AlphaFoldDB" id="A0A7K1XVT3"/>
<dbReference type="PANTHER" id="PTHR12110">
    <property type="entry name" value="HYDROXYPYRUVATE ISOMERASE"/>
    <property type="match status" value="1"/>
</dbReference>
<evidence type="ECO:0000313" key="3">
    <source>
        <dbReference type="Proteomes" id="UP000451233"/>
    </source>
</evidence>
<proteinExistence type="predicted"/>
<dbReference type="NCBIfam" id="TIGR01409">
    <property type="entry name" value="TAT_signal_seq"/>
    <property type="match status" value="1"/>
</dbReference>
<dbReference type="Gene3D" id="3.20.20.150">
    <property type="entry name" value="Divalent-metal-dependent TIM barrel enzymes"/>
    <property type="match status" value="1"/>
</dbReference>
<feature type="domain" description="Xylose isomerase-like TIM barrel" evidence="1">
    <location>
        <begin position="51"/>
        <end position="270"/>
    </location>
</feature>
<dbReference type="InterPro" id="IPR006311">
    <property type="entry name" value="TAT_signal"/>
</dbReference>
<dbReference type="InterPro" id="IPR050312">
    <property type="entry name" value="IolE/XylAMocC-like"/>
</dbReference>
<dbReference type="Proteomes" id="UP000451233">
    <property type="component" value="Unassembled WGS sequence"/>
</dbReference>
<dbReference type="RefSeq" id="WP_160906112.1">
    <property type="nucleotide sequence ID" value="NZ_WVHS01000002.1"/>
</dbReference>
<protein>
    <submittedName>
        <fullName evidence="2">TIM barrel protein</fullName>
    </submittedName>
</protein>
<evidence type="ECO:0000313" key="2">
    <source>
        <dbReference type="EMBL" id="MXV15092.1"/>
    </source>
</evidence>
<name>A0A7K1XVT3_9SPHI</name>